<dbReference type="GO" id="GO:0003723">
    <property type="term" value="F:RNA binding"/>
    <property type="evidence" value="ECO:0007669"/>
    <property type="project" value="InterPro"/>
</dbReference>
<feature type="domain" description="RNB" evidence="1">
    <location>
        <begin position="279"/>
        <end position="569"/>
    </location>
</feature>
<dbReference type="Pfam" id="PF23163">
    <property type="entry name" value="CSD_RNase_II"/>
    <property type="match status" value="1"/>
</dbReference>
<reference evidence="2 3" key="1">
    <citation type="journal article" date="2019" name="Genome Biol. Evol.">
        <title>Day and night: Metabolic profiles and evolutionary relationships of six axenic non-marine cyanobacteria.</title>
        <authorList>
            <person name="Will S.E."/>
            <person name="Henke P."/>
            <person name="Boedeker C."/>
            <person name="Huang S."/>
            <person name="Brinkmann H."/>
            <person name="Rohde M."/>
            <person name="Jarek M."/>
            <person name="Friedl T."/>
            <person name="Seufert S."/>
            <person name="Schumacher M."/>
            <person name="Overmann J."/>
            <person name="Neumann-Schaal M."/>
            <person name="Petersen J."/>
        </authorList>
    </citation>
    <scope>NUCLEOTIDE SEQUENCE [LARGE SCALE GENOMIC DNA]</scope>
    <source>
        <strain evidence="2 3">SAG 1403-4b</strain>
    </source>
</reference>
<dbReference type="RefSeq" id="WP_127056371.1">
    <property type="nucleotide sequence ID" value="NZ_RSCM01000020.1"/>
</dbReference>
<dbReference type="AlphaFoldDB" id="A0A433UHG8"/>
<dbReference type="GO" id="GO:0006402">
    <property type="term" value="P:mRNA catabolic process"/>
    <property type="evidence" value="ECO:0007669"/>
    <property type="project" value="TreeGrafter"/>
</dbReference>
<dbReference type="InterPro" id="IPR012340">
    <property type="entry name" value="NA-bd_OB-fold"/>
</dbReference>
<keyword evidence="3" id="KW-1185">Reference proteome</keyword>
<dbReference type="Pfam" id="PF00773">
    <property type="entry name" value="RNB"/>
    <property type="match status" value="1"/>
</dbReference>
<dbReference type="Pfam" id="PF23161">
    <property type="entry name" value="HTH_RNase_II"/>
    <property type="match status" value="1"/>
</dbReference>
<dbReference type="Pfam" id="PF25255">
    <property type="entry name" value="WHD_RNase_II"/>
    <property type="match status" value="1"/>
</dbReference>
<evidence type="ECO:0000313" key="2">
    <source>
        <dbReference type="EMBL" id="RUS93254.1"/>
    </source>
</evidence>
<dbReference type="Gene3D" id="1.10.10.10">
    <property type="entry name" value="Winged helix-like DNA-binding domain superfamily/Winged helix DNA-binding domain"/>
    <property type="match status" value="1"/>
</dbReference>
<dbReference type="PANTHER" id="PTHR23355">
    <property type="entry name" value="RIBONUCLEASE"/>
    <property type="match status" value="1"/>
</dbReference>
<proteinExistence type="predicted"/>
<evidence type="ECO:0000313" key="3">
    <source>
        <dbReference type="Proteomes" id="UP000276103"/>
    </source>
</evidence>
<dbReference type="Proteomes" id="UP000276103">
    <property type="component" value="Unassembled WGS sequence"/>
</dbReference>
<dbReference type="EMBL" id="RSCM01000020">
    <property type="protein sequence ID" value="RUS93254.1"/>
    <property type="molecule type" value="Genomic_DNA"/>
</dbReference>
<dbReference type="InterPro" id="IPR036388">
    <property type="entry name" value="WH-like_DNA-bd_sf"/>
</dbReference>
<dbReference type="OrthoDB" id="9764149at2"/>
<dbReference type="InterPro" id="IPR056404">
    <property type="entry name" value="HTH_RNase_II"/>
</dbReference>
<dbReference type="SMART" id="SM00955">
    <property type="entry name" value="RNB"/>
    <property type="match status" value="1"/>
</dbReference>
<dbReference type="InterPro" id="IPR050180">
    <property type="entry name" value="RNR_Ribonuclease"/>
</dbReference>
<dbReference type="GO" id="GO:0000175">
    <property type="term" value="F:3'-5'-RNA exonuclease activity"/>
    <property type="evidence" value="ECO:0007669"/>
    <property type="project" value="TreeGrafter"/>
</dbReference>
<dbReference type="InterPro" id="IPR056403">
    <property type="entry name" value="RNase_II_barrel"/>
</dbReference>
<sequence length="686" mass="78014">MDKGTLVEFRVQGDSRLGVVDRPDGKTRWFVVDERGQSHSLAPRQITHTVNGQTYKPSEIANFLEQVKPYLDPSSLEVAWELLVEDGETVTPSQMANLLFSESDAPQCYAAHCLLSEDKLYFKQKGDAYEPRTATQVAERKHQIEVETQKAKGQQEFLARVEQALKGEPVEWQRHDRQRLEALEKYAVLLADIVRTGVNFDSLARAYPPGVPVLETMNMLGRSATPQAAFQLLIDIGWWNTHENLFLRRSSIPVQFPNKVLEVAQQRLDFPPTDLDVNRLDLTHLKVYTIDDESTTEIDDGLSWELLPDGRERLWVHIADPTRWLMPEDDLDLEARKRGSTVYLPTGMIPMFPEVLATGPMSLVQGKICCALSFGIVLDQTGSVEDYRIHPSLMKPTYRLTYEDVDEMLELGVEAEPEIAAIANSAQRRKAWRYNQGAISINMPEAMIKVKDDDISIDILDDSSSRQLVAEMMILAGEVAARYGQTHNIPLPFRGQPQPELPPEQELLQLPAGFVRSCAMRRCMPKSEMSITPVRHAGLGLDTYTQATSPIRRYSDLLTHFQLKAHLRGEVLPFSAEQLKEVMMTVTSTTQELTMVERQTNRYYALEYLRRHPQQVWQITVLMWLREDSNLALILLEDLGLQLPMVFKRSVNLGEQLLVKVSLADPQKDMIQFQEIIYQEAQSAAN</sequence>
<dbReference type="PANTHER" id="PTHR23355:SF42">
    <property type="entry name" value="RIBONUCLEASE II, CHLOROPLASTIC_MITOCHONDRIAL"/>
    <property type="match status" value="1"/>
</dbReference>
<dbReference type="InterPro" id="IPR057324">
    <property type="entry name" value="WH_RNase_II"/>
</dbReference>
<accession>A0A433UHG8</accession>
<evidence type="ECO:0000259" key="1">
    <source>
        <dbReference type="SMART" id="SM00955"/>
    </source>
</evidence>
<comment type="caution">
    <text evidence="2">The sequence shown here is derived from an EMBL/GenBank/DDBJ whole genome shotgun (WGS) entry which is preliminary data.</text>
</comment>
<gene>
    <name evidence="2" type="ORF">DSM107003_45700</name>
</gene>
<dbReference type="SUPFAM" id="SSF50249">
    <property type="entry name" value="Nucleic acid-binding proteins"/>
    <property type="match status" value="1"/>
</dbReference>
<dbReference type="InterPro" id="IPR001900">
    <property type="entry name" value="RNase_II/R"/>
</dbReference>
<protein>
    <submittedName>
        <fullName evidence="2">Ribonuclease</fullName>
    </submittedName>
</protein>
<name>A0A433UHG8_ANAVA</name>
<dbReference type="GO" id="GO:0000932">
    <property type="term" value="C:P-body"/>
    <property type="evidence" value="ECO:0007669"/>
    <property type="project" value="TreeGrafter"/>
</dbReference>
<organism evidence="2 3">
    <name type="scientific">Trichormus variabilis SAG 1403-4b</name>
    <dbReference type="NCBI Taxonomy" id="447716"/>
    <lineage>
        <taxon>Bacteria</taxon>
        <taxon>Bacillati</taxon>
        <taxon>Cyanobacteriota</taxon>
        <taxon>Cyanophyceae</taxon>
        <taxon>Nostocales</taxon>
        <taxon>Nostocaceae</taxon>
        <taxon>Trichormus</taxon>
    </lineage>
</organism>